<dbReference type="Proteomes" id="UP000035268">
    <property type="component" value="Chromosome"/>
</dbReference>
<dbReference type="KEGG" id="vbl:L21SP4_01392"/>
<dbReference type="OrthoDB" id="9782820at2"/>
<dbReference type="AlphaFoldDB" id="A0A0G3EIK0"/>
<dbReference type="Pfam" id="PF01871">
    <property type="entry name" value="AMMECR1"/>
    <property type="match status" value="1"/>
</dbReference>
<dbReference type="EMBL" id="CP010904">
    <property type="protein sequence ID" value="AKJ64640.1"/>
    <property type="molecule type" value="Genomic_DNA"/>
</dbReference>
<reference evidence="6" key="1">
    <citation type="submission" date="2015-02" db="EMBL/GenBank/DDBJ databases">
        <title>Description and complete genome sequence of the first cultured representative of the subdivision 5 of the Verrucomicrobia phylum.</title>
        <authorList>
            <person name="Spring S."/>
            <person name="Bunk B."/>
            <person name="Sproer C."/>
            <person name="Klenk H.-P."/>
        </authorList>
    </citation>
    <scope>NUCLEOTIDE SEQUENCE [LARGE SCALE GENOMIC DNA]</scope>
    <source>
        <strain evidence="6">L21-Fru-AB</strain>
    </source>
</reference>
<dbReference type="PROSITE" id="PS51112">
    <property type="entry name" value="AMMECR1"/>
    <property type="match status" value="1"/>
</dbReference>
<dbReference type="NCBIfam" id="TIGR04336">
    <property type="entry name" value="AmmeMemoSam_B"/>
    <property type="match status" value="1"/>
</dbReference>
<dbReference type="InterPro" id="IPR027623">
    <property type="entry name" value="AmmeMemoSam_A"/>
</dbReference>
<reference evidence="5 6" key="2">
    <citation type="journal article" date="2016" name="ISME J.">
        <title>Characterization of the first cultured representative of Verrucomicrobia subdivision 5 indicates the proposal of a novel phylum.</title>
        <authorList>
            <person name="Spring S."/>
            <person name="Bunk B."/>
            <person name="Sproer C."/>
            <person name="Schumann P."/>
            <person name="Rohde M."/>
            <person name="Tindall B.J."/>
            <person name="Klenk H.P."/>
        </authorList>
    </citation>
    <scope>NUCLEOTIDE SEQUENCE [LARGE SCALE GENOMIC DNA]</scope>
    <source>
        <strain evidence="5 6">L21-Fru-AB</strain>
    </source>
</reference>
<dbReference type="Gene3D" id="3.40.830.10">
    <property type="entry name" value="LigB-like"/>
    <property type="match status" value="1"/>
</dbReference>
<dbReference type="InterPro" id="IPR002733">
    <property type="entry name" value="AMMECR1_domain"/>
</dbReference>
<dbReference type="Gene3D" id="3.30.1490.150">
    <property type="entry name" value="Hypothetical protein ph0010, domain 2"/>
    <property type="match status" value="1"/>
</dbReference>
<dbReference type="CDD" id="cd07361">
    <property type="entry name" value="MEMO_like"/>
    <property type="match status" value="1"/>
</dbReference>
<dbReference type="RefSeq" id="WP_052881950.1">
    <property type="nucleotide sequence ID" value="NZ_CP010904.1"/>
</dbReference>
<evidence type="ECO:0000313" key="5">
    <source>
        <dbReference type="EMBL" id="AKJ64640.1"/>
    </source>
</evidence>
<dbReference type="STRING" id="1307763.L21SP4_01392"/>
<comment type="similarity">
    <text evidence="1 2">Belongs to the MEMO1 family.</text>
</comment>
<evidence type="ECO:0000259" key="4">
    <source>
        <dbReference type="PROSITE" id="PS51112"/>
    </source>
</evidence>
<feature type="domain" description="AMMECR1" evidence="4">
    <location>
        <begin position="311"/>
        <end position="490"/>
    </location>
</feature>
<evidence type="ECO:0000313" key="6">
    <source>
        <dbReference type="Proteomes" id="UP000035268"/>
    </source>
</evidence>
<feature type="compositionally biased region" description="Basic and acidic residues" evidence="3">
    <location>
        <begin position="287"/>
        <end position="303"/>
    </location>
</feature>
<proteinExistence type="inferred from homology"/>
<gene>
    <name evidence="5" type="ORF">L21SP4_01392</name>
</gene>
<organism evidence="5 6">
    <name type="scientific">Kiritimatiella glycovorans</name>
    <dbReference type="NCBI Taxonomy" id="1307763"/>
    <lineage>
        <taxon>Bacteria</taxon>
        <taxon>Pseudomonadati</taxon>
        <taxon>Kiritimatiellota</taxon>
        <taxon>Kiritimatiellia</taxon>
        <taxon>Kiritimatiellales</taxon>
        <taxon>Kiritimatiellaceae</taxon>
        <taxon>Kiritimatiella</taxon>
    </lineage>
</organism>
<dbReference type="InterPro" id="IPR002737">
    <property type="entry name" value="MEMO1_fam"/>
</dbReference>
<dbReference type="SUPFAM" id="SSF143447">
    <property type="entry name" value="AMMECR1-like"/>
    <property type="match status" value="1"/>
</dbReference>
<dbReference type="NCBIfam" id="TIGR00296">
    <property type="entry name" value="TIGR00296 family protein"/>
    <property type="match status" value="1"/>
</dbReference>
<accession>A0A0G3EIK0</accession>
<dbReference type="NCBIfam" id="TIGR04335">
    <property type="entry name" value="AmmeMemoSam_A"/>
    <property type="match status" value="1"/>
</dbReference>
<dbReference type="InterPro" id="IPR027485">
    <property type="entry name" value="AMMECR1_N"/>
</dbReference>
<dbReference type="Gene3D" id="3.30.700.20">
    <property type="entry name" value="Hypothetical protein ph0010, domain 1"/>
    <property type="match status" value="1"/>
</dbReference>
<evidence type="ECO:0000256" key="3">
    <source>
        <dbReference type="SAM" id="MobiDB-lite"/>
    </source>
</evidence>
<evidence type="ECO:0000256" key="2">
    <source>
        <dbReference type="HAMAP-Rule" id="MF_00055"/>
    </source>
</evidence>
<dbReference type="Pfam" id="PF01875">
    <property type="entry name" value="Memo"/>
    <property type="match status" value="1"/>
</dbReference>
<feature type="region of interest" description="Disordered" evidence="3">
    <location>
        <begin position="287"/>
        <end position="311"/>
    </location>
</feature>
<dbReference type="PANTHER" id="PTHR11060:SF0">
    <property type="entry name" value="PROTEIN MEMO1"/>
    <property type="match status" value="1"/>
</dbReference>
<sequence>MKKEKRILQSALAGTWYPAGASELEAMIESCICRAGGAPVEGPVRALLLPHAGYPYSGAVAAAGLRAVRGGEYRRVVIIGPSHQTPLAGSISVPDATHYETPLGRIPLDTRVIGALREHPEVTSREEAHAAEHSVQIQVPLLQYALKDFSLVPILAGRLDAASARRVAARIAPHLDEHTLLVISSDFTHYGPGFGYTPFHREIQERLRELDMGAFEKIRAVDLEGWFSYIDETGATICGRDPVAVLLALLGPGDTVELIEYDTSGRITGETDHSVSYVSAAVPGRWPEREGAGRKAEAQEDGRGSATPGTRERMELLTLARKSIEYFMERQRIPEPEDLGMELSRDLRRKAGAFVTLHLGGRLRGCIGEIMPRREVFRVVLERAVDAAVHDYRFPPLTSDELDRTEIEISVLTPPQPVDDWKEIELGRHGIILEKEGHSAVFLPQVAAEQGWDLEETLDHLASKAGLPPGAWRGNTRFRVFEAIVFGEER</sequence>
<keyword evidence="6" id="KW-1185">Reference proteome</keyword>
<dbReference type="PANTHER" id="PTHR11060">
    <property type="entry name" value="PROTEIN MEMO1"/>
    <property type="match status" value="1"/>
</dbReference>
<name>A0A0G3EIK0_9BACT</name>
<evidence type="ECO:0000256" key="1">
    <source>
        <dbReference type="ARBA" id="ARBA00006315"/>
    </source>
</evidence>
<dbReference type="InterPro" id="IPR036071">
    <property type="entry name" value="AMMECR1_dom_sf"/>
</dbReference>
<protein>
    <recommendedName>
        <fullName evidence="2">MEMO1 family protein L21SP4_01392</fullName>
    </recommendedName>
</protein>
<dbReference type="InterPro" id="IPR023473">
    <property type="entry name" value="AMMECR1"/>
</dbReference>
<dbReference type="HAMAP" id="MF_00055">
    <property type="entry name" value="MEMO1"/>
    <property type="match status" value="1"/>
</dbReference>